<feature type="domain" description="Fe2OG dioxygenase" evidence="3">
    <location>
        <begin position="177"/>
        <end position="285"/>
    </location>
</feature>
<dbReference type="GO" id="GO:0044283">
    <property type="term" value="P:small molecule biosynthetic process"/>
    <property type="evidence" value="ECO:0007669"/>
    <property type="project" value="UniProtKB-ARBA"/>
</dbReference>
<dbReference type="GO" id="GO:0046872">
    <property type="term" value="F:metal ion binding"/>
    <property type="evidence" value="ECO:0007669"/>
    <property type="project" value="UniProtKB-KW"/>
</dbReference>
<evidence type="ECO:0000256" key="2">
    <source>
        <dbReference type="RuleBase" id="RU003682"/>
    </source>
</evidence>
<keyword evidence="2" id="KW-0408">Iron</keyword>
<organism evidence="4 5">
    <name type="scientific">Anthostomella pinea</name>
    <dbReference type="NCBI Taxonomy" id="933095"/>
    <lineage>
        <taxon>Eukaryota</taxon>
        <taxon>Fungi</taxon>
        <taxon>Dikarya</taxon>
        <taxon>Ascomycota</taxon>
        <taxon>Pezizomycotina</taxon>
        <taxon>Sordariomycetes</taxon>
        <taxon>Xylariomycetidae</taxon>
        <taxon>Xylariales</taxon>
        <taxon>Xylariaceae</taxon>
        <taxon>Anthostomella</taxon>
    </lineage>
</organism>
<accession>A0AAI8VRL6</accession>
<reference evidence="4" key="1">
    <citation type="submission" date="2023-10" db="EMBL/GenBank/DDBJ databases">
        <authorList>
            <person name="Hackl T."/>
        </authorList>
    </citation>
    <scope>NUCLEOTIDE SEQUENCE</scope>
</reference>
<name>A0AAI8VRL6_9PEZI</name>
<dbReference type="GO" id="GO:0016491">
    <property type="term" value="F:oxidoreductase activity"/>
    <property type="evidence" value="ECO:0007669"/>
    <property type="project" value="UniProtKB-KW"/>
</dbReference>
<proteinExistence type="inferred from homology"/>
<evidence type="ECO:0000313" key="4">
    <source>
        <dbReference type="EMBL" id="CAJ2509389.1"/>
    </source>
</evidence>
<dbReference type="Proteomes" id="UP001295740">
    <property type="component" value="Unassembled WGS sequence"/>
</dbReference>
<sequence length="340" mass="38182">MPARNILEVIDISGYLNPQAPGDKERVITQVGDACRQHSFFQVKGHGVPLATQRKVIESSQKLFNLPREDKLDLSFLKNVVRRGYEQSGDSVRDGDVLPDLKESFFVGREEPVIEEPGWHGPNVWPDSTVLSEDEFRGPVWEYYEATNRLGRIIYEILLQGLGYESPEDVLARFTKKPVVTLKLIRTPPAPTTSQPRGQKSGTEAHTDFGGVGCLLQQPGHDGLEIWSDEKNGWVAVPAVEDVFAINIGDMIEKWSGGEYRSVKHRAVNRSALDRISCATFWLGDVHVTNPLELASDPDEETVGEQLYRRFRKQYGLWGVMEPADYSRACKAENVTCVVQ</sequence>
<dbReference type="PROSITE" id="PS51471">
    <property type="entry name" value="FE2OG_OXY"/>
    <property type="match status" value="1"/>
</dbReference>
<evidence type="ECO:0000259" key="3">
    <source>
        <dbReference type="PROSITE" id="PS51471"/>
    </source>
</evidence>
<gene>
    <name evidence="4" type="ORF">KHLLAP_LOCUS9857</name>
</gene>
<keyword evidence="2" id="KW-0560">Oxidoreductase</keyword>
<keyword evidence="2" id="KW-0479">Metal-binding</keyword>
<dbReference type="Gene3D" id="2.60.120.330">
    <property type="entry name" value="B-lactam Antibiotic, Isopenicillin N Synthase, Chain"/>
    <property type="match status" value="1"/>
</dbReference>
<dbReference type="Pfam" id="PF14226">
    <property type="entry name" value="DIOX_N"/>
    <property type="match status" value="1"/>
</dbReference>
<dbReference type="AlphaFoldDB" id="A0AAI8VRL6"/>
<dbReference type="PANTHER" id="PTHR47990">
    <property type="entry name" value="2-OXOGLUTARATE (2OG) AND FE(II)-DEPENDENT OXYGENASE SUPERFAMILY PROTEIN-RELATED"/>
    <property type="match status" value="1"/>
</dbReference>
<evidence type="ECO:0000313" key="5">
    <source>
        <dbReference type="Proteomes" id="UP001295740"/>
    </source>
</evidence>
<dbReference type="InterPro" id="IPR005123">
    <property type="entry name" value="Oxoglu/Fe-dep_dioxygenase_dom"/>
</dbReference>
<dbReference type="InterPro" id="IPR026992">
    <property type="entry name" value="DIOX_N"/>
</dbReference>
<dbReference type="Pfam" id="PF03171">
    <property type="entry name" value="2OG-FeII_Oxy"/>
    <property type="match status" value="1"/>
</dbReference>
<dbReference type="InterPro" id="IPR027443">
    <property type="entry name" value="IPNS-like_sf"/>
</dbReference>
<dbReference type="InterPro" id="IPR050231">
    <property type="entry name" value="Iron_ascorbate_oxido_reductase"/>
</dbReference>
<evidence type="ECO:0000256" key="1">
    <source>
        <dbReference type="ARBA" id="ARBA00008056"/>
    </source>
</evidence>
<protein>
    <submittedName>
        <fullName evidence="4">Uu.00g144150.m01.CDS01</fullName>
    </submittedName>
</protein>
<comment type="caution">
    <text evidence="4">The sequence shown here is derived from an EMBL/GenBank/DDBJ whole genome shotgun (WGS) entry which is preliminary data.</text>
</comment>
<dbReference type="EMBL" id="CAUWAG010000012">
    <property type="protein sequence ID" value="CAJ2509389.1"/>
    <property type="molecule type" value="Genomic_DNA"/>
</dbReference>
<dbReference type="SUPFAM" id="SSF51197">
    <property type="entry name" value="Clavaminate synthase-like"/>
    <property type="match status" value="1"/>
</dbReference>
<keyword evidence="5" id="KW-1185">Reference proteome</keyword>
<comment type="similarity">
    <text evidence="1 2">Belongs to the iron/ascorbate-dependent oxidoreductase family.</text>
</comment>
<dbReference type="InterPro" id="IPR044861">
    <property type="entry name" value="IPNS-like_FE2OG_OXY"/>
</dbReference>